<dbReference type="Pfam" id="PF01903">
    <property type="entry name" value="CbiX"/>
    <property type="match status" value="1"/>
</dbReference>
<dbReference type="Gene3D" id="3.40.50.1400">
    <property type="match status" value="1"/>
</dbReference>
<evidence type="ECO:0000256" key="2">
    <source>
        <dbReference type="ARBA" id="ARBA00023239"/>
    </source>
</evidence>
<keyword evidence="2" id="KW-0456">Lyase</keyword>
<evidence type="ECO:0000313" key="4">
    <source>
        <dbReference type="Proteomes" id="UP001169066"/>
    </source>
</evidence>
<dbReference type="InterPro" id="IPR050963">
    <property type="entry name" value="Sirohydro_Cobaltochel/CbiX"/>
</dbReference>
<dbReference type="RefSeq" id="WP_289401579.1">
    <property type="nucleotide sequence ID" value="NZ_JAQIBC010000002.1"/>
</dbReference>
<sequence>MTNKALIIVAHGSRKDSSNEEVKALGEKVRSLQIKNYAFVMTAFLEFAAPSLEESMHSCIDKGVSEIVILPYFLASGNHVTRDIPEVVQNIQASYPQVKITLKEHVGSSSGMVKLLSDMAE</sequence>
<accession>A0ABT7QR77</accession>
<protein>
    <submittedName>
        <fullName evidence="3">CbiX/SirB N-terminal domain-containing protein</fullName>
    </submittedName>
</protein>
<evidence type="ECO:0000256" key="1">
    <source>
        <dbReference type="ARBA" id="ARBA00022723"/>
    </source>
</evidence>
<gene>
    <name evidence="3" type="ORF">PF327_05205</name>
</gene>
<dbReference type="PANTHER" id="PTHR33542">
    <property type="entry name" value="SIROHYDROCHLORIN FERROCHELATASE, CHLOROPLASTIC"/>
    <property type="match status" value="1"/>
</dbReference>
<comment type="caution">
    <text evidence="3">The sequence shown here is derived from an EMBL/GenBank/DDBJ whole genome shotgun (WGS) entry which is preliminary data.</text>
</comment>
<dbReference type="Proteomes" id="UP001169066">
    <property type="component" value="Unassembled WGS sequence"/>
</dbReference>
<reference evidence="3" key="1">
    <citation type="submission" date="2023-01" db="EMBL/GenBank/DDBJ databases">
        <title>Sulfurovum sp. XTW-4 genome assembly.</title>
        <authorList>
            <person name="Wang J."/>
        </authorList>
    </citation>
    <scope>NUCLEOTIDE SEQUENCE</scope>
    <source>
        <strain evidence="3">XTW-4</strain>
    </source>
</reference>
<keyword evidence="1" id="KW-0479">Metal-binding</keyword>
<dbReference type="SUPFAM" id="SSF53800">
    <property type="entry name" value="Chelatase"/>
    <property type="match status" value="1"/>
</dbReference>
<dbReference type="InterPro" id="IPR002762">
    <property type="entry name" value="CbiX-like"/>
</dbReference>
<proteinExistence type="predicted"/>
<name>A0ABT7QR77_9BACT</name>
<organism evidence="3 4">
    <name type="scientific">Sulfurovum xiamenensis</name>
    <dbReference type="NCBI Taxonomy" id="3019066"/>
    <lineage>
        <taxon>Bacteria</taxon>
        <taxon>Pseudomonadati</taxon>
        <taxon>Campylobacterota</taxon>
        <taxon>Epsilonproteobacteria</taxon>
        <taxon>Campylobacterales</taxon>
        <taxon>Sulfurovaceae</taxon>
        <taxon>Sulfurovum</taxon>
    </lineage>
</organism>
<evidence type="ECO:0000313" key="3">
    <source>
        <dbReference type="EMBL" id="MDM5263590.1"/>
    </source>
</evidence>
<dbReference type="EMBL" id="JAQIBC010000002">
    <property type="protein sequence ID" value="MDM5263590.1"/>
    <property type="molecule type" value="Genomic_DNA"/>
</dbReference>
<dbReference type="PANTHER" id="PTHR33542:SF3">
    <property type="entry name" value="SIROHYDROCHLORIN FERROCHELATASE, CHLOROPLASTIC"/>
    <property type="match status" value="1"/>
</dbReference>
<keyword evidence="4" id="KW-1185">Reference proteome</keyword>
<dbReference type="CDD" id="cd03416">
    <property type="entry name" value="CbiX_SirB_N"/>
    <property type="match status" value="1"/>
</dbReference>